<evidence type="ECO:0000256" key="1">
    <source>
        <dbReference type="SAM" id="Phobius"/>
    </source>
</evidence>
<feature type="transmembrane region" description="Helical" evidence="1">
    <location>
        <begin position="92"/>
        <end position="116"/>
    </location>
</feature>
<keyword evidence="1" id="KW-1133">Transmembrane helix</keyword>
<dbReference type="EMBL" id="JAACXV010000062">
    <property type="protein sequence ID" value="KAF7284993.1"/>
    <property type="molecule type" value="Genomic_DNA"/>
</dbReference>
<proteinExistence type="predicted"/>
<keyword evidence="1" id="KW-0472">Membrane</keyword>
<dbReference type="OrthoDB" id="10459739at2759"/>
<keyword evidence="1" id="KW-0812">Transmembrane</keyword>
<organism evidence="2 3">
    <name type="scientific">Rhynchophorus ferrugineus</name>
    <name type="common">Red palm weevil</name>
    <name type="synonym">Curculio ferrugineus</name>
    <dbReference type="NCBI Taxonomy" id="354439"/>
    <lineage>
        <taxon>Eukaryota</taxon>
        <taxon>Metazoa</taxon>
        <taxon>Ecdysozoa</taxon>
        <taxon>Arthropoda</taxon>
        <taxon>Hexapoda</taxon>
        <taxon>Insecta</taxon>
        <taxon>Pterygota</taxon>
        <taxon>Neoptera</taxon>
        <taxon>Endopterygota</taxon>
        <taxon>Coleoptera</taxon>
        <taxon>Polyphaga</taxon>
        <taxon>Cucujiformia</taxon>
        <taxon>Curculionidae</taxon>
        <taxon>Dryophthorinae</taxon>
        <taxon>Rhynchophorus</taxon>
    </lineage>
</organism>
<keyword evidence="3" id="KW-1185">Reference proteome</keyword>
<gene>
    <name evidence="2" type="ORF">GWI33_012313</name>
</gene>
<evidence type="ECO:0000313" key="3">
    <source>
        <dbReference type="Proteomes" id="UP000625711"/>
    </source>
</evidence>
<evidence type="ECO:0000313" key="2">
    <source>
        <dbReference type="EMBL" id="KAF7284993.1"/>
    </source>
</evidence>
<feature type="transmembrane region" description="Helical" evidence="1">
    <location>
        <begin position="21"/>
        <end position="42"/>
    </location>
</feature>
<protein>
    <submittedName>
        <fullName evidence="2">Uncharacterized protein</fullName>
    </submittedName>
</protein>
<feature type="transmembrane region" description="Helical" evidence="1">
    <location>
        <begin position="122"/>
        <end position="142"/>
    </location>
</feature>
<sequence length="175" mass="19463">MPVDCSWFSRLCSGQLCNLKLVAYISGCIGLVWRIVVMGLLSSSISTFNSDLKFVLVILGLALAYILISIIIDGLLLWGVFKDNRHFILPHIIAVGLEMCLGVIIISGVIMVLFAIQSIGSAFLALFVTIFCIGISFLLWLFNILHYKSLEEQDWDSSAGKRHLPLTESRPPMSW</sequence>
<dbReference type="AlphaFoldDB" id="A0A834IW45"/>
<dbReference type="Proteomes" id="UP000625711">
    <property type="component" value="Unassembled WGS sequence"/>
</dbReference>
<feature type="transmembrane region" description="Helical" evidence="1">
    <location>
        <begin position="54"/>
        <end position="80"/>
    </location>
</feature>
<name>A0A834IW45_RHYFE</name>
<accession>A0A834IW45</accession>
<comment type="caution">
    <text evidence="2">The sequence shown here is derived from an EMBL/GenBank/DDBJ whole genome shotgun (WGS) entry which is preliminary data.</text>
</comment>
<reference evidence="2" key="1">
    <citation type="submission" date="2020-08" db="EMBL/GenBank/DDBJ databases">
        <title>Genome sequencing and assembly of the red palm weevil Rhynchophorus ferrugineus.</title>
        <authorList>
            <person name="Dias G.B."/>
            <person name="Bergman C.M."/>
            <person name="Manee M."/>
        </authorList>
    </citation>
    <scope>NUCLEOTIDE SEQUENCE</scope>
    <source>
        <strain evidence="2">AA-2017</strain>
        <tissue evidence="2">Whole larva</tissue>
    </source>
</reference>